<dbReference type="GO" id="GO:0003824">
    <property type="term" value="F:catalytic activity"/>
    <property type="evidence" value="ECO:0007669"/>
    <property type="project" value="InterPro"/>
</dbReference>
<sequence length="260" mass="27638">MFQTVTLQSDPTGVGRLTLNRPEHHHAVDARMMDEITEAARLAARDPAIRVLILSSSGPTFCAGGDLGWMRDQIEADGPSRATEARRLAGMLEALDRLPKPLVAQVQGSAFGGGVGLLSVCDIVVAVDTAVFALTETRLGLIPATIAPYVLARIGEPAARRLMLSARRITASEAASLSLVARAVPPERLADAVEEEVALLLACAPGAVAETKALLRSLRHPVPDAVERSVAALVARWESDEAREGVSAFFARRDPPWRSG</sequence>
<dbReference type="InterPro" id="IPR001753">
    <property type="entry name" value="Enoyl-CoA_hydra/iso"/>
</dbReference>
<dbReference type="InterPro" id="IPR014748">
    <property type="entry name" value="Enoyl-CoA_hydra_C"/>
</dbReference>
<dbReference type="NCBIfam" id="NF005675">
    <property type="entry name" value="PRK07468.1"/>
    <property type="match status" value="1"/>
</dbReference>
<dbReference type="RefSeq" id="WP_139074915.1">
    <property type="nucleotide sequence ID" value="NZ_VDFU01000001.1"/>
</dbReference>
<evidence type="ECO:0000313" key="4">
    <source>
        <dbReference type="Proteomes" id="UP000305887"/>
    </source>
</evidence>
<dbReference type="AlphaFoldDB" id="A0A5C4N7F5"/>
<dbReference type="Proteomes" id="UP000305887">
    <property type="component" value="Unassembled WGS sequence"/>
</dbReference>
<dbReference type="OrthoDB" id="9795613at2"/>
<evidence type="ECO:0000256" key="1">
    <source>
        <dbReference type="ARBA" id="ARBA00005254"/>
    </source>
</evidence>
<reference evidence="3 4" key="1">
    <citation type="submission" date="2019-06" db="EMBL/GenBank/DDBJ databases">
        <title>YIM 131921 draft genome.</title>
        <authorList>
            <person name="Jiang L."/>
        </authorList>
    </citation>
    <scope>NUCLEOTIDE SEQUENCE [LARGE SCALE GENOMIC DNA]</scope>
    <source>
        <strain evidence="3 4">YIM 131921</strain>
    </source>
</reference>
<dbReference type="CDD" id="cd06558">
    <property type="entry name" value="crotonase-like"/>
    <property type="match status" value="1"/>
</dbReference>
<evidence type="ECO:0000256" key="2">
    <source>
        <dbReference type="RuleBase" id="RU003707"/>
    </source>
</evidence>
<dbReference type="PANTHER" id="PTHR42964">
    <property type="entry name" value="ENOYL-COA HYDRATASE"/>
    <property type="match status" value="1"/>
</dbReference>
<comment type="caution">
    <text evidence="3">The sequence shown here is derived from an EMBL/GenBank/DDBJ whole genome shotgun (WGS) entry which is preliminary data.</text>
</comment>
<dbReference type="Gene3D" id="1.10.12.10">
    <property type="entry name" value="Lyase 2-enoyl-coa Hydratase, Chain A, domain 2"/>
    <property type="match status" value="1"/>
</dbReference>
<dbReference type="PROSITE" id="PS00166">
    <property type="entry name" value="ENOYL_COA_HYDRATASE"/>
    <property type="match status" value="1"/>
</dbReference>
<keyword evidence="4" id="KW-1185">Reference proteome</keyword>
<dbReference type="Pfam" id="PF00378">
    <property type="entry name" value="ECH_1"/>
    <property type="match status" value="1"/>
</dbReference>
<protein>
    <submittedName>
        <fullName evidence="3">Crotonase/enoyl-CoA hydratase family protein</fullName>
    </submittedName>
</protein>
<gene>
    <name evidence="3" type="ORF">FHG66_01510</name>
</gene>
<organism evidence="3 4">
    <name type="scientific">Rubellimicrobium rubrum</name>
    <dbReference type="NCBI Taxonomy" id="2585369"/>
    <lineage>
        <taxon>Bacteria</taxon>
        <taxon>Pseudomonadati</taxon>
        <taxon>Pseudomonadota</taxon>
        <taxon>Alphaproteobacteria</taxon>
        <taxon>Rhodobacterales</taxon>
        <taxon>Roseobacteraceae</taxon>
        <taxon>Rubellimicrobium</taxon>
    </lineage>
</organism>
<dbReference type="SUPFAM" id="SSF52096">
    <property type="entry name" value="ClpP/crotonase"/>
    <property type="match status" value="1"/>
</dbReference>
<dbReference type="InterPro" id="IPR029045">
    <property type="entry name" value="ClpP/crotonase-like_dom_sf"/>
</dbReference>
<dbReference type="EMBL" id="VDFU01000001">
    <property type="protein sequence ID" value="TNC52991.1"/>
    <property type="molecule type" value="Genomic_DNA"/>
</dbReference>
<dbReference type="Gene3D" id="3.90.226.10">
    <property type="entry name" value="2-enoyl-CoA Hydratase, Chain A, domain 1"/>
    <property type="match status" value="1"/>
</dbReference>
<accession>A0A5C4N7F5</accession>
<proteinExistence type="inferred from homology"/>
<dbReference type="PANTHER" id="PTHR42964:SF1">
    <property type="entry name" value="POLYKETIDE BIOSYNTHESIS ENOYL-COA HYDRATASE PKSH-RELATED"/>
    <property type="match status" value="1"/>
</dbReference>
<dbReference type="InterPro" id="IPR018376">
    <property type="entry name" value="Enoyl-CoA_hyd/isom_CS"/>
</dbReference>
<dbReference type="InterPro" id="IPR051683">
    <property type="entry name" value="Enoyl-CoA_Hydratase/Isomerase"/>
</dbReference>
<comment type="similarity">
    <text evidence="1 2">Belongs to the enoyl-CoA hydratase/isomerase family.</text>
</comment>
<name>A0A5C4N7F5_9RHOB</name>
<evidence type="ECO:0000313" key="3">
    <source>
        <dbReference type="EMBL" id="TNC52991.1"/>
    </source>
</evidence>